<evidence type="ECO:0000313" key="3">
    <source>
        <dbReference type="Proteomes" id="UP000325315"/>
    </source>
</evidence>
<gene>
    <name evidence="2" type="ORF">EPI10_030421</name>
</gene>
<dbReference type="OrthoDB" id="1752219at2759"/>
<accession>A0A5B6WX31</accession>
<keyword evidence="3" id="KW-1185">Reference proteome</keyword>
<dbReference type="Proteomes" id="UP000325315">
    <property type="component" value="Unassembled WGS sequence"/>
</dbReference>
<name>A0A5B6WX31_9ROSI</name>
<proteinExistence type="predicted"/>
<dbReference type="InterPro" id="IPR026960">
    <property type="entry name" value="RVT-Znf"/>
</dbReference>
<sequence>MLWKIPGPQRVKHFIWVIIKKRLLTNSERVRRGIAQDATCHLCGHIKEDTLHVLRDCPFAREIWHNIIPANHLGSFFFEWLFSNLQFFSTNKLGDSSWACLFWDHSLAHMEES</sequence>
<reference evidence="3" key="1">
    <citation type="journal article" date="2019" name="Plant Biotechnol. J.">
        <title>Genome sequencing of the Australian wild diploid species Gossypium australe highlights disease resistance and delayed gland morphogenesis.</title>
        <authorList>
            <person name="Cai Y."/>
            <person name="Cai X."/>
            <person name="Wang Q."/>
            <person name="Wang P."/>
            <person name="Zhang Y."/>
            <person name="Cai C."/>
            <person name="Xu Y."/>
            <person name="Wang K."/>
            <person name="Zhou Z."/>
            <person name="Wang C."/>
            <person name="Geng S."/>
            <person name="Li B."/>
            <person name="Dong Q."/>
            <person name="Hou Y."/>
            <person name="Wang H."/>
            <person name="Ai P."/>
            <person name="Liu Z."/>
            <person name="Yi F."/>
            <person name="Sun M."/>
            <person name="An G."/>
            <person name="Cheng J."/>
            <person name="Zhang Y."/>
            <person name="Shi Q."/>
            <person name="Xie Y."/>
            <person name="Shi X."/>
            <person name="Chang Y."/>
            <person name="Huang F."/>
            <person name="Chen Y."/>
            <person name="Hong S."/>
            <person name="Mi L."/>
            <person name="Sun Q."/>
            <person name="Zhang L."/>
            <person name="Zhou B."/>
            <person name="Peng R."/>
            <person name="Zhang X."/>
            <person name="Liu F."/>
        </authorList>
    </citation>
    <scope>NUCLEOTIDE SEQUENCE [LARGE SCALE GENOMIC DNA]</scope>
    <source>
        <strain evidence="3">cv. PA1801</strain>
    </source>
</reference>
<feature type="domain" description="Reverse transcriptase zinc-binding" evidence="1">
    <location>
        <begin position="1"/>
        <end position="64"/>
    </location>
</feature>
<comment type="caution">
    <text evidence="2">The sequence shown here is derived from an EMBL/GenBank/DDBJ whole genome shotgun (WGS) entry which is preliminary data.</text>
</comment>
<evidence type="ECO:0000259" key="1">
    <source>
        <dbReference type="Pfam" id="PF13966"/>
    </source>
</evidence>
<protein>
    <submittedName>
        <fullName evidence="2">Non-LTR retrotransposon transposase</fullName>
    </submittedName>
</protein>
<dbReference type="AlphaFoldDB" id="A0A5B6WX31"/>
<dbReference type="Pfam" id="PF13966">
    <property type="entry name" value="zf-RVT"/>
    <property type="match status" value="1"/>
</dbReference>
<organism evidence="2 3">
    <name type="scientific">Gossypium australe</name>
    <dbReference type="NCBI Taxonomy" id="47621"/>
    <lineage>
        <taxon>Eukaryota</taxon>
        <taxon>Viridiplantae</taxon>
        <taxon>Streptophyta</taxon>
        <taxon>Embryophyta</taxon>
        <taxon>Tracheophyta</taxon>
        <taxon>Spermatophyta</taxon>
        <taxon>Magnoliopsida</taxon>
        <taxon>eudicotyledons</taxon>
        <taxon>Gunneridae</taxon>
        <taxon>Pentapetalae</taxon>
        <taxon>rosids</taxon>
        <taxon>malvids</taxon>
        <taxon>Malvales</taxon>
        <taxon>Malvaceae</taxon>
        <taxon>Malvoideae</taxon>
        <taxon>Gossypium</taxon>
    </lineage>
</organism>
<dbReference type="EMBL" id="SMMG02000001">
    <property type="protein sequence ID" value="KAA3486519.1"/>
    <property type="molecule type" value="Genomic_DNA"/>
</dbReference>
<evidence type="ECO:0000313" key="2">
    <source>
        <dbReference type="EMBL" id="KAA3486519.1"/>
    </source>
</evidence>